<dbReference type="InterPro" id="IPR036390">
    <property type="entry name" value="WH_DNA-bd_sf"/>
</dbReference>
<keyword evidence="1" id="KW-0614">Plasmid</keyword>
<gene>
    <name evidence="1" type="ORF">GSU69_19825</name>
</gene>
<sequence>MTSEPGTPDVPALPPEVLLTQAVLAKKNGEVIRALWGETGMYFGDLKRSVDMTDASLSRCLSTLESAGIVRVSTHLPPGGRRGVSVMYSIDTERFDEVLNGFTLWIKSNHTP</sequence>
<dbReference type="EMBL" id="CP047182">
    <property type="protein sequence ID" value="QHC65103.1"/>
    <property type="molecule type" value="Genomic_DNA"/>
</dbReference>
<accession>A0ABX6H601</accession>
<organism evidence="1 2">
    <name type="scientific">Rathayibacter festucae</name>
    <dbReference type="NCBI Taxonomy" id="110937"/>
    <lineage>
        <taxon>Bacteria</taxon>
        <taxon>Bacillati</taxon>
        <taxon>Actinomycetota</taxon>
        <taxon>Actinomycetes</taxon>
        <taxon>Micrococcales</taxon>
        <taxon>Microbacteriaceae</taxon>
        <taxon>Rathayibacter</taxon>
    </lineage>
</organism>
<protein>
    <submittedName>
        <fullName evidence="1">Helix-turn-helix domain-containing protein</fullName>
    </submittedName>
</protein>
<dbReference type="SUPFAM" id="SSF46785">
    <property type="entry name" value="Winged helix' DNA-binding domain"/>
    <property type="match status" value="1"/>
</dbReference>
<dbReference type="RefSeq" id="WP_159424262.1">
    <property type="nucleotide sequence ID" value="NZ_CP047182.1"/>
</dbReference>
<evidence type="ECO:0000313" key="1">
    <source>
        <dbReference type="EMBL" id="QHC65103.1"/>
    </source>
</evidence>
<geneLocation type="plasmid" evidence="1 2">
    <name>unnamed2</name>
</geneLocation>
<keyword evidence="2" id="KW-1185">Reference proteome</keyword>
<proteinExistence type="predicted"/>
<dbReference type="Proteomes" id="UP000464597">
    <property type="component" value="Plasmid unnamed2"/>
</dbReference>
<dbReference type="InterPro" id="IPR036388">
    <property type="entry name" value="WH-like_DNA-bd_sf"/>
</dbReference>
<name>A0ABX6H601_9MICO</name>
<evidence type="ECO:0000313" key="2">
    <source>
        <dbReference type="Proteomes" id="UP000464597"/>
    </source>
</evidence>
<dbReference type="Gene3D" id="1.10.10.10">
    <property type="entry name" value="Winged helix-like DNA-binding domain superfamily/Winged helix DNA-binding domain"/>
    <property type="match status" value="1"/>
</dbReference>
<reference evidence="2" key="1">
    <citation type="submission" date="2019-12" db="EMBL/GenBank/DDBJ databases">
        <title>Complete and draft genome sequences of new strains and members of some known species of the genus Rathayibacter isolated from plants.</title>
        <authorList>
            <person name="Tarlachkov S.V."/>
            <person name="Starodumova I.P."/>
            <person name="Dorofeeva L.V."/>
            <person name="Prisyazhnaya N.V."/>
            <person name="Leyn S."/>
            <person name="Zlamal J."/>
            <person name="Elan M."/>
            <person name="Osterman A.L."/>
            <person name="Nadler S."/>
            <person name="Subbotin S.A."/>
            <person name="Evtushenko L.I."/>
        </authorList>
    </citation>
    <scope>NUCLEOTIDE SEQUENCE [LARGE SCALE GENOMIC DNA]</scope>
    <source>
        <strain evidence="2">VKM Ac-2802</strain>
        <plasmid evidence="2">unnamed2</plasmid>
    </source>
</reference>